<organism evidence="2 3">
    <name type="scientific">Archangium gephyra</name>
    <dbReference type="NCBI Taxonomy" id="48"/>
    <lineage>
        <taxon>Bacteria</taxon>
        <taxon>Pseudomonadati</taxon>
        <taxon>Myxococcota</taxon>
        <taxon>Myxococcia</taxon>
        <taxon>Myxococcales</taxon>
        <taxon>Cystobacterineae</taxon>
        <taxon>Archangiaceae</taxon>
        <taxon>Archangium</taxon>
    </lineage>
</organism>
<name>A0A2W5TNB6_9BACT</name>
<accession>A0A2W5TNB6</accession>
<dbReference type="AlphaFoldDB" id="A0A2W5TNB6"/>
<reference evidence="2 3" key="1">
    <citation type="submission" date="2017-08" db="EMBL/GenBank/DDBJ databases">
        <title>Infants hospitalized years apart are colonized by the same room-sourced microbial strains.</title>
        <authorList>
            <person name="Brooks B."/>
            <person name="Olm M.R."/>
            <person name="Firek B.A."/>
            <person name="Baker R."/>
            <person name="Thomas B.C."/>
            <person name="Morowitz M.J."/>
            <person name="Banfield J.F."/>
        </authorList>
    </citation>
    <scope>NUCLEOTIDE SEQUENCE [LARGE SCALE GENOMIC DNA]</scope>
    <source>
        <strain evidence="2">S2_003_000_R2_14</strain>
    </source>
</reference>
<proteinExistence type="predicted"/>
<dbReference type="Proteomes" id="UP000249061">
    <property type="component" value="Unassembled WGS sequence"/>
</dbReference>
<dbReference type="EMBL" id="QFQP01000004">
    <property type="protein sequence ID" value="PZR16152.1"/>
    <property type="molecule type" value="Genomic_DNA"/>
</dbReference>
<keyword evidence="1" id="KW-0472">Membrane</keyword>
<sequence length="188" mass="20648">MPVERTSEELRAAVETMFRIRAVESPTNTQGLRTVWHRGAKNAELVSEIDEAGRVARHEFSLFEEVLIWERGRGFSSGQAVEEGSTRGAANFESDHSLDGGRMRRVVLALQSYNGGDRIIEHLRKLVLAFDAKAHPVEDLGQVTGNTRIPEELLAAAQKAPPRLRPGLPLIVVGVLLIVVGVIALLLQ</sequence>
<evidence type="ECO:0000256" key="1">
    <source>
        <dbReference type="SAM" id="Phobius"/>
    </source>
</evidence>
<feature type="transmembrane region" description="Helical" evidence="1">
    <location>
        <begin position="168"/>
        <end position="187"/>
    </location>
</feature>
<gene>
    <name evidence="2" type="ORF">DI536_07630</name>
</gene>
<evidence type="ECO:0000313" key="2">
    <source>
        <dbReference type="EMBL" id="PZR16152.1"/>
    </source>
</evidence>
<comment type="caution">
    <text evidence="2">The sequence shown here is derived from an EMBL/GenBank/DDBJ whole genome shotgun (WGS) entry which is preliminary data.</text>
</comment>
<keyword evidence="1" id="KW-1133">Transmembrane helix</keyword>
<keyword evidence="1" id="KW-0812">Transmembrane</keyword>
<protein>
    <submittedName>
        <fullName evidence="2">Uncharacterized protein</fullName>
    </submittedName>
</protein>
<evidence type="ECO:0000313" key="3">
    <source>
        <dbReference type="Proteomes" id="UP000249061"/>
    </source>
</evidence>